<dbReference type="Proteomes" id="UP000622547">
    <property type="component" value="Unassembled WGS sequence"/>
</dbReference>
<organism evidence="1 2">
    <name type="scientific">Planotetraspora phitsanulokensis</name>
    <dbReference type="NCBI Taxonomy" id="575192"/>
    <lineage>
        <taxon>Bacteria</taxon>
        <taxon>Bacillati</taxon>
        <taxon>Actinomycetota</taxon>
        <taxon>Actinomycetes</taxon>
        <taxon>Streptosporangiales</taxon>
        <taxon>Streptosporangiaceae</taxon>
        <taxon>Planotetraspora</taxon>
    </lineage>
</organism>
<accession>A0A8J3XJC8</accession>
<comment type="caution">
    <text evidence="1">The sequence shown here is derived from an EMBL/GenBank/DDBJ whole genome shotgun (WGS) entry which is preliminary data.</text>
</comment>
<evidence type="ECO:0008006" key="3">
    <source>
        <dbReference type="Google" id="ProtNLM"/>
    </source>
</evidence>
<protein>
    <recommendedName>
        <fullName evidence="3">Lipoprotein</fullName>
    </recommendedName>
</protein>
<dbReference type="EMBL" id="BOOP01000050">
    <property type="protein sequence ID" value="GII43055.1"/>
    <property type="molecule type" value="Genomic_DNA"/>
</dbReference>
<dbReference type="AlphaFoldDB" id="A0A8J3XJC8"/>
<proteinExistence type="predicted"/>
<name>A0A8J3XJC8_9ACTN</name>
<reference evidence="1 2" key="1">
    <citation type="submission" date="2021-01" db="EMBL/GenBank/DDBJ databases">
        <title>Whole genome shotgun sequence of Planotetraspora phitsanulokensis NBRC 104273.</title>
        <authorList>
            <person name="Komaki H."/>
            <person name="Tamura T."/>
        </authorList>
    </citation>
    <scope>NUCLEOTIDE SEQUENCE [LARGE SCALE GENOMIC DNA]</scope>
    <source>
        <strain evidence="1 2">NBRC 104273</strain>
    </source>
</reference>
<sequence length="131" mass="13591">MGRHAVRVMLATATALLVGVSGCSSVPDARIGAVVDRFYGAVRDGRGDAACALLAPRTVAELGVGGSDCAMSVLELRPPGALRTVAAWGSEAQVRLAADTVFLHRFPEGWRVRAAGCRPRGDEPYLCVVGG</sequence>
<gene>
    <name evidence="1" type="ORF">Pph01_80580</name>
</gene>
<evidence type="ECO:0000313" key="2">
    <source>
        <dbReference type="Proteomes" id="UP000622547"/>
    </source>
</evidence>
<keyword evidence="2" id="KW-1185">Reference proteome</keyword>
<evidence type="ECO:0000313" key="1">
    <source>
        <dbReference type="EMBL" id="GII43055.1"/>
    </source>
</evidence>
<dbReference type="PROSITE" id="PS51257">
    <property type="entry name" value="PROKAR_LIPOPROTEIN"/>
    <property type="match status" value="1"/>
</dbReference>